<accession>A0ABX7Q2G2</accession>
<sequence>MQLFTSTVGRKVLMAITGQLMVLFVIVHMLGNSSIFIPGGINAYAEHLHALPPLVWAFRAVMLVAVCIHVLYGVTLSLENRAANPDAYAVKNLKKATLSSTSMLYTGLLLIAFIIYHLLHFTIRVTPDIRLGVDALGRFDVFGMVTHSFSLGIVVFIYVAAMVVLFLHLSHGIQSFFQTMGWNNEKSLPVFGKIGKVAAVVLLLGYASIPLFIVTGILKG</sequence>
<keyword evidence="6" id="KW-0408">Iron</keyword>
<dbReference type="NCBIfam" id="TIGR02046">
    <property type="entry name" value="sdhC_b558_fam"/>
    <property type="match status" value="1"/>
</dbReference>
<evidence type="ECO:0000256" key="7">
    <source>
        <dbReference type="ARBA" id="ARBA00023136"/>
    </source>
</evidence>
<keyword evidence="4" id="KW-0479">Metal-binding</keyword>
<dbReference type="EMBL" id="CP071382">
    <property type="protein sequence ID" value="QSV45612.1"/>
    <property type="molecule type" value="Genomic_DNA"/>
</dbReference>
<name>A0ABX7Q2G2_9BACT</name>
<evidence type="ECO:0000256" key="5">
    <source>
        <dbReference type="ARBA" id="ARBA00022989"/>
    </source>
</evidence>
<dbReference type="CDD" id="cd03498">
    <property type="entry name" value="SQR_TypeB_2_TM"/>
    <property type="match status" value="1"/>
</dbReference>
<keyword evidence="2" id="KW-0349">Heme</keyword>
<reference evidence="9 10" key="1">
    <citation type="submission" date="2021-03" db="EMBL/GenBank/DDBJ databases">
        <title>Geobacter metallireducens gen. nov. sp. nov., a microorganism capable of coupling the complete oxidation of organic compounds to the reduction of iron and other metals.</title>
        <authorList>
            <person name="Li Y."/>
        </authorList>
    </citation>
    <scope>NUCLEOTIDE SEQUENCE [LARGE SCALE GENOMIC DNA]</scope>
    <source>
        <strain evidence="9 10">Jerry-YX</strain>
    </source>
</reference>
<feature type="transmembrane region" description="Helical" evidence="8">
    <location>
        <begin position="56"/>
        <end position="78"/>
    </location>
</feature>
<proteinExistence type="predicted"/>
<dbReference type="InterPro" id="IPR011138">
    <property type="entry name" value="Cytochrome_b-558"/>
</dbReference>
<dbReference type="Proteomes" id="UP000663651">
    <property type="component" value="Chromosome"/>
</dbReference>
<comment type="subcellular location">
    <subcellularLocation>
        <location evidence="1">Membrane</location>
    </subcellularLocation>
</comment>
<feature type="transmembrane region" description="Helical" evidence="8">
    <location>
        <begin position="12"/>
        <end position="36"/>
    </location>
</feature>
<keyword evidence="7 8" id="KW-0472">Membrane</keyword>
<dbReference type="SUPFAM" id="SSF81343">
    <property type="entry name" value="Fumarate reductase respiratory complex transmembrane subunits"/>
    <property type="match status" value="1"/>
</dbReference>
<keyword evidence="3 8" id="KW-0812">Transmembrane</keyword>
<feature type="transmembrane region" description="Helical" evidence="8">
    <location>
        <begin position="190"/>
        <end position="218"/>
    </location>
</feature>
<dbReference type="InterPro" id="IPR000701">
    <property type="entry name" value="SuccDH_FuR_B_TM-su"/>
</dbReference>
<evidence type="ECO:0000256" key="3">
    <source>
        <dbReference type="ARBA" id="ARBA00022692"/>
    </source>
</evidence>
<evidence type="ECO:0000256" key="1">
    <source>
        <dbReference type="ARBA" id="ARBA00004370"/>
    </source>
</evidence>
<gene>
    <name evidence="9" type="ORF">JZM60_16090</name>
</gene>
<feature type="transmembrane region" description="Helical" evidence="8">
    <location>
        <begin position="149"/>
        <end position="169"/>
    </location>
</feature>
<keyword evidence="10" id="KW-1185">Reference proteome</keyword>
<organism evidence="9 10">
    <name type="scientific">Geobacter benzoatilyticus</name>
    <dbReference type="NCBI Taxonomy" id="2815309"/>
    <lineage>
        <taxon>Bacteria</taxon>
        <taxon>Pseudomonadati</taxon>
        <taxon>Thermodesulfobacteriota</taxon>
        <taxon>Desulfuromonadia</taxon>
        <taxon>Geobacterales</taxon>
        <taxon>Geobacteraceae</taxon>
        <taxon>Geobacter</taxon>
    </lineage>
</organism>
<evidence type="ECO:0000256" key="8">
    <source>
        <dbReference type="SAM" id="Phobius"/>
    </source>
</evidence>
<evidence type="ECO:0000256" key="4">
    <source>
        <dbReference type="ARBA" id="ARBA00022723"/>
    </source>
</evidence>
<feature type="transmembrane region" description="Helical" evidence="8">
    <location>
        <begin position="98"/>
        <end position="119"/>
    </location>
</feature>
<keyword evidence="5 8" id="KW-1133">Transmembrane helix</keyword>
<dbReference type="Pfam" id="PF01127">
    <property type="entry name" value="Sdh_cyt"/>
    <property type="match status" value="1"/>
</dbReference>
<protein>
    <submittedName>
        <fullName evidence="9">Succinate dehydrogenase cytochrome b subunit</fullName>
    </submittedName>
</protein>
<evidence type="ECO:0000313" key="9">
    <source>
        <dbReference type="EMBL" id="QSV45612.1"/>
    </source>
</evidence>
<dbReference type="InterPro" id="IPR034804">
    <property type="entry name" value="SQR/QFR_C/D"/>
</dbReference>
<dbReference type="RefSeq" id="WP_207163405.1">
    <property type="nucleotide sequence ID" value="NZ_CP071382.1"/>
</dbReference>
<evidence type="ECO:0000256" key="6">
    <source>
        <dbReference type="ARBA" id="ARBA00023004"/>
    </source>
</evidence>
<dbReference type="Gene3D" id="1.20.1300.10">
    <property type="entry name" value="Fumarate reductase/succinate dehydrogenase, transmembrane subunit"/>
    <property type="match status" value="1"/>
</dbReference>
<evidence type="ECO:0000256" key="2">
    <source>
        <dbReference type="ARBA" id="ARBA00022617"/>
    </source>
</evidence>
<evidence type="ECO:0000313" key="10">
    <source>
        <dbReference type="Proteomes" id="UP000663651"/>
    </source>
</evidence>